<dbReference type="RefSeq" id="WP_132114912.1">
    <property type="nucleotide sequence ID" value="NZ_SLWS01000002.1"/>
</dbReference>
<comment type="caution">
    <text evidence="2">The sequence shown here is derived from an EMBL/GenBank/DDBJ whole genome shotgun (WGS) entry which is preliminary data.</text>
</comment>
<feature type="region of interest" description="Disordered" evidence="1">
    <location>
        <begin position="120"/>
        <end position="139"/>
    </location>
</feature>
<organism evidence="2 3">
    <name type="scientific">Actinocrispum wychmicini</name>
    <dbReference type="NCBI Taxonomy" id="1213861"/>
    <lineage>
        <taxon>Bacteria</taxon>
        <taxon>Bacillati</taxon>
        <taxon>Actinomycetota</taxon>
        <taxon>Actinomycetes</taxon>
        <taxon>Pseudonocardiales</taxon>
        <taxon>Pseudonocardiaceae</taxon>
        <taxon>Actinocrispum</taxon>
    </lineage>
</organism>
<accession>A0A4R2JRG2</accession>
<evidence type="ECO:0000256" key="1">
    <source>
        <dbReference type="SAM" id="MobiDB-lite"/>
    </source>
</evidence>
<reference evidence="2 3" key="1">
    <citation type="submission" date="2019-03" db="EMBL/GenBank/DDBJ databases">
        <title>Genomic Encyclopedia of Type Strains, Phase IV (KMG-IV): sequencing the most valuable type-strain genomes for metagenomic binning, comparative biology and taxonomic classification.</title>
        <authorList>
            <person name="Goeker M."/>
        </authorList>
    </citation>
    <scope>NUCLEOTIDE SEQUENCE [LARGE SCALE GENOMIC DNA]</scope>
    <source>
        <strain evidence="2 3">DSM 45934</strain>
    </source>
</reference>
<dbReference type="OrthoDB" id="4800194at2"/>
<keyword evidence="3" id="KW-1185">Reference proteome</keyword>
<name>A0A4R2JRG2_9PSEU</name>
<dbReference type="EMBL" id="SLWS01000002">
    <property type="protein sequence ID" value="TCO62841.1"/>
    <property type="molecule type" value="Genomic_DNA"/>
</dbReference>
<dbReference type="AlphaFoldDB" id="A0A4R2JRG2"/>
<sequence length="305" mass="32020">MAVLLAACGNGGGGSAEVSGGSDIPVPPVSSGATGPIPPAVLGVAQLPLSVYSGTNAQNDILDRAVELLTQTCMRGKGFDYKVVDPASGAQKTLVKGDYGITDKAQAAVNGYRDPHVVSVDSSGKVHTPPGVTAETGPAESPDYMIALEGSATGPLSDGQGRIKRAGCRNEALFTIHDYDNTRARADLDLPGRLADEANQRAARHPEVTAAVNAWSSCMKGKGYRYSTPQEPMNTKWPDKPSAEEIATALADISCKEQTGLVTTWVNTIVAYQRELIDRSAATLAELKKITDEQVKRAEDVLAGR</sequence>
<gene>
    <name evidence="2" type="ORF">EV192_102980</name>
</gene>
<dbReference type="Proteomes" id="UP000295680">
    <property type="component" value="Unassembled WGS sequence"/>
</dbReference>
<evidence type="ECO:0000313" key="2">
    <source>
        <dbReference type="EMBL" id="TCO62841.1"/>
    </source>
</evidence>
<proteinExistence type="predicted"/>
<protein>
    <submittedName>
        <fullName evidence="2">Uncharacterized protein</fullName>
    </submittedName>
</protein>
<evidence type="ECO:0000313" key="3">
    <source>
        <dbReference type="Proteomes" id="UP000295680"/>
    </source>
</evidence>